<evidence type="ECO:0000313" key="2">
    <source>
        <dbReference type="Proteomes" id="UP000670475"/>
    </source>
</evidence>
<reference evidence="1" key="1">
    <citation type="submission" date="2021-03" db="EMBL/GenBank/DDBJ databases">
        <title>Whole genome sequence of Streptomyces bomunensis MMS17-BM035.</title>
        <authorList>
            <person name="Lee J.H."/>
        </authorList>
    </citation>
    <scope>NUCLEOTIDE SEQUENCE</scope>
    <source>
        <strain evidence="1">MMS17-BM035</strain>
    </source>
</reference>
<accession>A0A940RY94</accession>
<comment type="caution">
    <text evidence="1">The sequence shown here is derived from an EMBL/GenBank/DDBJ whole genome shotgun (WGS) entry which is preliminary data.</text>
</comment>
<protein>
    <submittedName>
        <fullName evidence="1">Uncharacterized protein</fullName>
    </submittedName>
</protein>
<organism evidence="1 2">
    <name type="scientific">Streptomyces montanisoli</name>
    <dbReference type="NCBI Taxonomy" id="2798581"/>
    <lineage>
        <taxon>Bacteria</taxon>
        <taxon>Bacillati</taxon>
        <taxon>Actinomycetota</taxon>
        <taxon>Actinomycetes</taxon>
        <taxon>Kitasatosporales</taxon>
        <taxon>Streptomycetaceae</taxon>
        <taxon>Streptomyces</taxon>
    </lineage>
</organism>
<dbReference type="Proteomes" id="UP000670475">
    <property type="component" value="Unassembled WGS sequence"/>
</dbReference>
<keyword evidence="2" id="KW-1185">Reference proteome</keyword>
<evidence type="ECO:0000313" key="1">
    <source>
        <dbReference type="EMBL" id="MBP0458948.1"/>
    </source>
</evidence>
<proteinExistence type="predicted"/>
<dbReference type="EMBL" id="JAGIQL010000056">
    <property type="protein sequence ID" value="MBP0458948.1"/>
    <property type="molecule type" value="Genomic_DNA"/>
</dbReference>
<dbReference type="RefSeq" id="WP_209340694.1">
    <property type="nucleotide sequence ID" value="NZ_JAGIQL010000056.1"/>
</dbReference>
<gene>
    <name evidence="1" type="ORF">JFN87_15770</name>
</gene>
<dbReference type="AlphaFoldDB" id="A0A940RY94"/>
<name>A0A940RY94_9ACTN</name>
<sequence length="210" mass="22597">MDIGSSSPHRLTAGQIVGDFSLRFTLGVGREPAVWAREHGFLLEGGVLDRGRSAGWPTVVRECAGDLGTQRARAEEWRARLVRDGFRVVRTCIEAAPWNEGVPRTDAEAAAFPCRWFAHRVTVRAAIPYEAGRLVRAAGGCSARLSRLARAVPARGVQERLVVQRAPGVGRQGARARLEELLAALGAVGFRAVDVEEAYVVHDDGPAAAP</sequence>